<evidence type="ECO:0000256" key="4">
    <source>
        <dbReference type="ARBA" id="ARBA00022679"/>
    </source>
</evidence>
<dbReference type="GO" id="GO:0005829">
    <property type="term" value="C:cytosol"/>
    <property type="evidence" value="ECO:0007669"/>
    <property type="project" value="TreeGrafter"/>
</dbReference>
<comment type="catalytic activity">
    <reaction evidence="6">
        <text>guanosine(527) in 16S rRNA + S-adenosyl-L-methionine = N(7)-methylguanosine(527) in 16S rRNA + S-adenosyl-L-homocysteine</text>
        <dbReference type="Rhea" id="RHEA:42732"/>
        <dbReference type="Rhea" id="RHEA-COMP:10209"/>
        <dbReference type="Rhea" id="RHEA-COMP:10210"/>
        <dbReference type="ChEBI" id="CHEBI:57856"/>
        <dbReference type="ChEBI" id="CHEBI:59789"/>
        <dbReference type="ChEBI" id="CHEBI:74269"/>
        <dbReference type="ChEBI" id="CHEBI:74480"/>
        <dbReference type="EC" id="2.1.1.170"/>
    </reaction>
</comment>
<dbReference type="EC" id="2.1.1.170" evidence="6"/>
<dbReference type="HAMAP" id="MF_00074">
    <property type="entry name" value="16SrRNA_methyltr_G"/>
    <property type="match status" value="1"/>
</dbReference>
<gene>
    <name evidence="6" type="primary">rsmG</name>
    <name evidence="7" type="ORF">SAMN05421759_101128</name>
</gene>
<organism evidence="7 8">
    <name type="scientific">Roseivivax lentus</name>
    <dbReference type="NCBI Taxonomy" id="633194"/>
    <lineage>
        <taxon>Bacteria</taxon>
        <taxon>Pseudomonadati</taxon>
        <taxon>Pseudomonadota</taxon>
        <taxon>Alphaproteobacteria</taxon>
        <taxon>Rhodobacterales</taxon>
        <taxon>Roseobacteraceae</taxon>
        <taxon>Roseivivax</taxon>
    </lineage>
</organism>
<keyword evidence="1 6" id="KW-0963">Cytoplasm</keyword>
<dbReference type="PANTHER" id="PTHR31760:SF0">
    <property type="entry name" value="S-ADENOSYL-L-METHIONINE-DEPENDENT METHYLTRANSFERASES SUPERFAMILY PROTEIN"/>
    <property type="match status" value="1"/>
</dbReference>
<feature type="binding site" evidence="6">
    <location>
        <position position="74"/>
    </location>
    <ligand>
        <name>S-adenosyl-L-methionine</name>
        <dbReference type="ChEBI" id="CHEBI:59789"/>
    </ligand>
</feature>
<evidence type="ECO:0000256" key="3">
    <source>
        <dbReference type="ARBA" id="ARBA00022603"/>
    </source>
</evidence>
<dbReference type="Proteomes" id="UP000186684">
    <property type="component" value="Unassembled WGS sequence"/>
</dbReference>
<dbReference type="Gene3D" id="3.40.50.150">
    <property type="entry name" value="Vaccinia Virus protein VP39"/>
    <property type="match status" value="1"/>
</dbReference>
<evidence type="ECO:0000256" key="2">
    <source>
        <dbReference type="ARBA" id="ARBA00022552"/>
    </source>
</evidence>
<keyword evidence="5 6" id="KW-0949">S-adenosyl-L-methionine</keyword>
<accession>A0A1N7JPH4</accession>
<dbReference type="GO" id="GO:0070043">
    <property type="term" value="F:rRNA (guanine-N7-)-methyltransferase activity"/>
    <property type="evidence" value="ECO:0007669"/>
    <property type="project" value="UniProtKB-UniRule"/>
</dbReference>
<dbReference type="Pfam" id="PF02527">
    <property type="entry name" value="GidB"/>
    <property type="match status" value="1"/>
</dbReference>
<dbReference type="PANTHER" id="PTHR31760">
    <property type="entry name" value="S-ADENOSYL-L-METHIONINE-DEPENDENT METHYLTRANSFERASES SUPERFAMILY PROTEIN"/>
    <property type="match status" value="1"/>
</dbReference>
<evidence type="ECO:0000313" key="8">
    <source>
        <dbReference type="Proteomes" id="UP000186684"/>
    </source>
</evidence>
<feature type="binding site" evidence="6">
    <location>
        <position position="69"/>
    </location>
    <ligand>
        <name>S-adenosyl-L-methionine</name>
        <dbReference type="ChEBI" id="CHEBI:59789"/>
    </ligand>
</feature>
<feature type="binding site" evidence="6">
    <location>
        <position position="137"/>
    </location>
    <ligand>
        <name>S-adenosyl-L-methionine</name>
        <dbReference type="ChEBI" id="CHEBI:59789"/>
    </ligand>
</feature>
<keyword evidence="4 6" id="KW-0808">Transferase</keyword>
<dbReference type="OrthoDB" id="9808773at2"/>
<reference evidence="8" key="1">
    <citation type="submission" date="2017-01" db="EMBL/GenBank/DDBJ databases">
        <authorList>
            <person name="Varghese N."/>
            <person name="Submissions S."/>
        </authorList>
    </citation>
    <scope>NUCLEOTIDE SEQUENCE [LARGE SCALE GENOMIC DNA]</scope>
    <source>
        <strain evidence="8">DSM 29430</strain>
    </source>
</reference>
<dbReference type="InterPro" id="IPR029063">
    <property type="entry name" value="SAM-dependent_MTases_sf"/>
</dbReference>
<dbReference type="STRING" id="633194.SAMN05421759_101128"/>
<evidence type="ECO:0000256" key="5">
    <source>
        <dbReference type="ARBA" id="ARBA00022691"/>
    </source>
</evidence>
<evidence type="ECO:0000256" key="6">
    <source>
        <dbReference type="HAMAP-Rule" id="MF_00074"/>
    </source>
</evidence>
<comment type="similarity">
    <text evidence="6">Belongs to the methyltransferase superfamily. RNA methyltransferase RsmG family.</text>
</comment>
<dbReference type="InterPro" id="IPR003682">
    <property type="entry name" value="rRNA_ssu_MeTfrase_G"/>
</dbReference>
<comment type="caution">
    <text evidence="6">Lacks conserved residue(s) required for the propagation of feature annotation.</text>
</comment>
<evidence type="ECO:0000256" key="1">
    <source>
        <dbReference type="ARBA" id="ARBA00022490"/>
    </source>
</evidence>
<dbReference type="SUPFAM" id="SSF53335">
    <property type="entry name" value="S-adenosyl-L-methionine-dependent methyltransferases"/>
    <property type="match status" value="1"/>
</dbReference>
<feature type="binding site" evidence="6">
    <location>
        <begin position="123"/>
        <end position="124"/>
    </location>
    <ligand>
        <name>S-adenosyl-L-methionine</name>
        <dbReference type="ChEBI" id="CHEBI:59789"/>
    </ligand>
</feature>
<dbReference type="PIRSF" id="PIRSF003078">
    <property type="entry name" value="GidB"/>
    <property type="match status" value="1"/>
</dbReference>
<name>A0A1N7JPH4_9RHOB</name>
<sequence length="204" mass="22377">MSAEHRLPNVSRETLDALEAFEALVRHWTQRINLVSKASLEGLWTRHILDSLQLIPFLPEGEGHWLDLGSGGGFPGIVLSIAAKTMQPEMAMTLVESDTRKSVFLRTAIREFGLNAKVRSCRIETLPQIPSDIVSARALASLSTLLGYAQPHLGPGGKAVFLKGTTWKKELADAQREWSFSHEITTSETDPSAVILSIGNLVHV</sequence>
<evidence type="ECO:0000313" key="7">
    <source>
        <dbReference type="EMBL" id="SIS51144.1"/>
    </source>
</evidence>
<dbReference type="EMBL" id="FTOQ01000001">
    <property type="protein sequence ID" value="SIS51144.1"/>
    <property type="molecule type" value="Genomic_DNA"/>
</dbReference>
<dbReference type="AlphaFoldDB" id="A0A1N7JPH4"/>
<comment type="subcellular location">
    <subcellularLocation>
        <location evidence="6">Cytoplasm</location>
    </subcellularLocation>
</comment>
<dbReference type="NCBIfam" id="TIGR00138">
    <property type="entry name" value="rsmG_gidB"/>
    <property type="match status" value="1"/>
</dbReference>
<keyword evidence="2 6" id="KW-0698">rRNA processing</keyword>
<proteinExistence type="inferred from homology"/>
<keyword evidence="3 6" id="KW-0489">Methyltransferase</keyword>
<keyword evidence="8" id="KW-1185">Reference proteome</keyword>
<comment type="function">
    <text evidence="6">Specifically methylates the N7 position of guanine in position 527 of 16S rRNA.</text>
</comment>
<dbReference type="RefSeq" id="WP_076443974.1">
    <property type="nucleotide sequence ID" value="NZ_FTOQ01000001.1"/>
</dbReference>
<protein>
    <recommendedName>
        <fullName evidence="6">Ribosomal RNA small subunit methyltransferase G</fullName>
        <ecNumber evidence="6">2.1.1.170</ecNumber>
    </recommendedName>
    <alternativeName>
        <fullName evidence="6">16S rRNA 7-methylguanosine methyltransferase</fullName>
        <shortName evidence="6">16S rRNA m7G methyltransferase</shortName>
    </alternativeName>
</protein>